<dbReference type="CDD" id="cd12828">
    <property type="entry name" value="TmCorA-like_1"/>
    <property type="match status" value="1"/>
</dbReference>
<gene>
    <name evidence="12 13" type="primary">corA</name>
    <name evidence="13" type="ORF">JIN78_01365</name>
</gene>
<keyword evidence="4 12" id="KW-1003">Cell membrane</keyword>
<dbReference type="InterPro" id="IPR004488">
    <property type="entry name" value="Mg/Co-transport_prot_CorA"/>
</dbReference>
<dbReference type="GO" id="GO:0015095">
    <property type="term" value="F:magnesium ion transmembrane transporter activity"/>
    <property type="evidence" value="ECO:0007669"/>
    <property type="project" value="UniProtKB-UniRule"/>
</dbReference>
<dbReference type="SUPFAM" id="SSF143865">
    <property type="entry name" value="CorA soluble domain-like"/>
    <property type="match status" value="1"/>
</dbReference>
<sequence>MYLKHLLTQSTFESILNEQELVEGRAAEASGVLTCYNRQEISRLPITGVRDLPEENSAAGITWFHWNGLGDATQMARLFSHFGIHPLTGEDILNVESRTKIDEVSDSFFIVLKVPVAMDEDGEIEAVHFCLLYEENLVLTFSEIPLKFLTDLERRLDQPKRKIRSLGADYLVWAILDLISDHNLRFVDHLGDKVENLEDRIIADEGDSVAMADIHGVKSEVSQAYRLIRPSREVALQICNSDSALLRESSHRYFRDLHDHAVQAVEQADHLRDTAASLRDLYYTLMSHRMNGVMKVLTSLSAVFLPLTFLAGIYGMNFAHMPELSWPWAYPVFLLFLLTLAMVLCLYFKRKGWL</sequence>
<keyword evidence="8 12" id="KW-0406">Ion transport</keyword>
<evidence type="ECO:0000256" key="5">
    <source>
        <dbReference type="ARBA" id="ARBA00022692"/>
    </source>
</evidence>
<dbReference type="RefSeq" id="WP_200390126.1">
    <property type="nucleotide sequence ID" value="NZ_JAENIO010000002.1"/>
</dbReference>
<dbReference type="GO" id="GO:0015087">
    <property type="term" value="F:cobalt ion transmembrane transporter activity"/>
    <property type="evidence" value="ECO:0007669"/>
    <property type="project" value="UniProtKB-UniRule"/>
</dbReference>
<evidence type="ECO:0000256" key="6">
    <source>
        <dbReference type="ARBA" id="ARBA00022842"/>
    </source>
</evidence>
<evidence type="ECO:0000313" key="13">
    <source>
        <dbReference type="EMBL" id="MBK1832695.1"/>
    </source>
</evidence>
<comment type="subcellular location">
    <subcellularLocation>
        <location evidence="1">Cell membrane</location>
        <topology evidence="1">Multi-pass membrane protein</topology>
    </subcellularLocation>
    <subcellularLocation>
        <location evidence="12">Membrane</location>
        <topology evidence="12">Multi-pass membrane protein</topology>
    </subcellularLocation>
</comment>
<evidence type="ECO:0000256" key="2">
    <source>
        <dbReference type="ARBA" id="ARBA00009765"/>
    </source>
</evidence>
<comment type="caution">
    <text evidence="13">The sequence shown here is derived from an EMBL/GenBank/DDBJ whole genome shotgun (WGS) entry which is preliminary data.</text>
</comment>
<comment type="similarity">
    <text evidence="2 12">Belongs to the CorA metal ion transporter (MIT) (TC 1.A.35) family.</text>
</comment>
<evidence type="ECO:0000313" key="14">
    <source>
        <dbReference type="Proteomes" id="UP000604083"/>
    </source>
</evidence>
<dbReference type="GO" id="GO:0050897">
    <property type="term" value="F:cobalt ion binding"/>
    <property type="evidence" value="ECO:0007669"/>
    <property type="project" value="TreeGrafter"/>
</dbReference>
<dbReference type="Gene3D" id="1.20.58.340">
    <property type="entry name" value="Magnesium transport protein CorA, transmembrane region"/>
    <property type="match status" value="2"/>
</dbReference>
<dbReference type="NCBIfam" id="TIGR00383">
    <property type="entry name" value="corA"/>
    <property type="match status" value="1"/>
</dbReference>
<evidence type="ECO:0000256" key="11">
    <source>
        <dbReference type="ARBA" id="ARBA00045497"/>
    </source>
</evidence>
<evidence type="ECO:0000256" key="8">
    <source>
        <dbReference type="ARBA" id="ARBA00023065"/>
    </source>
</evidence>
<dbReference type="FunFam" id="1.20.58.340:FF:000004">
    <property type="entry name" value="Magnesium transport protein CorA"/>
    <property type="match status" value="1"/>
</dbReference>
<accession>A0A934RR21</accession>
<dbReference type="InterPro" id="IPR045863">
    <property type="entry name" value="CorA_TM1_TM2"/>
</dbReference>
<feature type="transmembrane region" description="Helical" evidence="12">
    <location>
        <begin position="296"/>
        <end position="316"/>
    </location>
</feature>
<dbReference type="GO" id="GO:0000287">
    <property type="term" value="F:magnesium ion binding"/>
    <property type="evidence" value="ECO:0007669"/>
    <property type="project" value="TreeGrafter"/>
</dbReference>
<comment type="function">
    <text evidence="11">Mediates influx of magnesium ions. Alternates between open and closed states. Activated by low cytoplasmic Mg(2+) levels. Inactive when cytoplasmic Mg(2+) levels are high.</text>
</comment>
<dbReference type="AlphaFoldDB" id="A0A934RR21"/>
<protein>
    <recommendedName>
        <fullName evidence="12">Magnesium transport protein CorA</fullName>
    </recommendedName>
</protein>
<dbReference type="SUPFAM" id="SSF144083">
    <property type="entry name" value="Magnesium transport protein CorA, transmembrane region"/>
    <property type="match status" value="1"/>
</dbReference>
<evidence type="ECO:0000256" key="12">
    <source>
        <dbReference type="RuleBase" id="RU362010"/>
    </source>
</evidence>
<comment type="catalytic activity">
    <reaction evidence="10">
        <text>Mg(2+)(in) = Mg(2+)(out)</text>
        <dbReference type="Rhea" id="RHEA:29827"/>
        <dbReference type="ChEBI" id="CHEBI:18420"/>
    </reaction>
</comment>
<evidence type="ECO:0000256" key="3">
    <source>
        <dbReference type="ARBA" id="ARBA00022448"/>
    </source>
</evidence>
<dbReference type="Proteomes" id="UP000604083">
    <property type="component" value="Unassembled WGS sequence"/>
</dbReference>
<keyword evidence="7 12" id="KW-1133">Transmembrane helix</keyword>
<feature type="transmembrane region" description="Helical" evidence="12">
    <location>
        <begin position="328"/>
        <end position="348"/>
    </location>
</feature>
<keyword evidence="6 12" id="KW-0460">Magnesium</keyword>
<dbReference type="EMBL" id="JAENIO010000002">
    <property type="protein sequence ID" value="MBK1832695.1"/>
    <property type="molecule type" value="Genomic_DNA"/>
</dbReference>
<evidence type="ECO:0000256" key="10">
    <source>
        <dbReference type="ARBA" id="ARBA00034269"/>
    </source>
</evidence>
<keyword evidence="5 12" id="KW-0812">Transmembrane</keyword>
<keyword evidence="9 12" id="KW-0472">Membrane</keyword>
<evidence type="ECO:0000256" key="1">
    <source>
        <dbReference type="ARBA" id="ARBA00004651"/>
    </source>
</evidence>
<keyword evidence="3 12" id="KW-0813">Transport</keyword>
<evidence type="ECO:0000256" key="4">
    <source>
        <dbReference type="ARBA" id="ARBA00022475"/>
    </source>
</evidence>
<evidence type="ECO:0000256" key="7">
    <source>
        <dbReference type="ARBA" id="ARBA00022989"/>
    </source>
</evidence>
<dbReference type="Gene3D" id="3.30.460.20">
    <property type="entry name" value="CorA soluble domain-like"/>
    <property type="match status" value="1"/>
</dbReference>
<name>A0A934RR21_9BACT</name>
<dbReference type="InterPro" id="IPR045861">
    <property type="entry name" value="CorA_cytoplasmic_dom"/>
</dbReference>
<dbReference type="PANTHER" id="PTHR46494:SF1">
    <property type="entry name" value="CORA FAMILY METAL ION TRANSPORTER (EUROFUNG)"/>
    <property type="match status" value="1"/>
</dbReference>
<proteinExistence type="inferred from homology"/>
<dbReference type="PANTHER" id="PTHR46494">
    <property type="entry name" value="CORA FAMILY METAL ION TRANSPORTER (EUROFUNG)"/>
    <property type="match status" value="1"/>
</dbReference>
<dbReference type="GO" id="GO:0005886">
    <property type="term" value="C:plasma membrane"/>
    <property type="evidence" value="ECO:0007669"/>
    <property type="project" value="UniProtKB-SubCell"/>
</dbReference>
<evidence type="ECO:0000256" key="9">
    <source>
        <dbReference type="ARBA" id="ARBA00023136"/>
    </source>
</evidence>
<keyword evidence="14" id="KW-1185">Reference proteome</keyword>
<reference evidence="13" key="1">
    <citation type="submission" date="2021-01" db="EMBL/GenBank/DDBJ databases">
        <title>Modified the classification status of verrucomicrobia.</title>
        <authorList>
            <person name="Feng X."/>
        </authorList>
    </citation>
    <scope>NUCLEOTIDE SEQUENCE</scope>
    <source>
        <strain evidence="13">KCTC 12986</strain>
    </source>
</reference>
<organism evidence="13 14">
    <name type="scientific">Roseibacillus ishigakijimensis</name>
    <dbReference type="NCBI Taxonomy" id="454146"/>
    <lineage>
        <taxon>Bacteria</taxon>
        <taxon>Pseudomonadati</taxon>
        <taxon>Verrucomicrobiota</taxon>
        <taxon>Verrucomicrobiia</taxon>
        <taxon>Verrucomicrobiales</taxon>
        <taxon>Verrucomicrobiaceae</taxon>
        <taxon>Roseibacillus</taxon>
    </lineage>
</organism>
<dbReference type="InterPro" id="IPR002523">
    <property type="entry name" value="MgTranspt_CorA/ZnTranspt_ZntB"/>
</dbReference>
<dbReference type="Pfam" id="PF01544">
    <property type="entry name" value="CorA"/>
    <property type="match status" value="1"/>
</dbReference>